<reference evidence="1" key="1">
    <citation type="journal article" date="2020" name="Stud. Mycol.">
        <title>101 Dothideomycetes genomes: a test case for predicting lifestyles and emergence of pathogens.</title>
        <authorList>
            <person name="Haridas S."/>
            <person name="Albert R."/>
            <person name="Binder M."/>
            <person name="Bloem J."/>
            <person name="Labutti K."/>
            <person name="Salamov A."/>
            <person name="Andreopoulos B."/>
            <person name="Baker S."/>
            <person name="Barry K."/>
            <person name="Bills G."/>
            <person name="Bluhm B."/>
            <person name="Cannon C."/>
            <person name="Castanera R."/>
            <person name="Culley D."/>
            <person name="Daum C."/>
            <person name="Ezra D."/>
            <person name="Gonzalez J."/>
            <person name="Henrissat B."/>
            <person name="Kuo A."/>
            <person name="Liang C."/>
            <person name="Lipzen A."/>
            <person name="Lutzoni F."/>
            <person name="Magnuson J."/>
            <person name="Mondo S."/>
            <person name="Nolan M."/>
            <person name="Ohm R."/>
            <person name="Pangilinan J."/>
            <person name="Park H.-J."/>
            <person name="Ramirez L."/>
            <person name="Alfaro M."/>
            <person name="Sun H."/>
            <person name="Tritt A."/>
            <person name="Yoshinaga Y."/>
            <person name="Zwiers L.-H."/>
            <person name="Turgeon B."/>
            <person name="Goodwin S."/>
            <person name="Spatafora J."/>
            <person name="Crous P."/>
            <person name="Grigoriev I."/>
        </authorList>
    </citation>
    <scope>NUCLEOTIDE SEQUENCE</scope>
    <source>
        <strain evidence="1">CBS 130266</strain>
    </source>
</reference>
<dbReference type="Proteomes" id="UP000800235">
    <property type="component" value="Unassembled WGS sequence"/>
</dbReference>
<accession>A0A9P4NMI8</accession>
<gene>
    <name evidence="1" type="ORF">EJ08DRAFT_356071</name>
</gene>
<evidence type="ECO:0000313" key="2">
    <source>
        <dbReference type="Proteomes" id="UP000800235"/>
    </source>
</evidence>
<organism evidence="1 2">
    <name type="scientific">Tothia fuscella</name>
    <dbReference type="NCBI Taxonomy" id="1048955"/>
    <lineage>
        <taxon>Eukaryota</taxon>
        <taxon>Fungi</taxon>
        <taxon>Dikarya</taxon>
        <taxon>Ascomycota</taxon>
        <taxon>Pezizomycotina</taxon>
        <taxon>Dothideomycetes</taxon>
        <taxon>Pleosporomycetidae</taxon>
        <taxon>Venturiales</taxon>
        <taxon>Cylindrosympodiaceae</taxon>
        <taxon>Tothia</taxon>
    </lineage>
</organism>
<protein>
    <recommendedName>
        <fullName evidence="3">F-box domain-containing protein</fullName>
    </recommendedName>
</protein>
<comment type="caution">
    <text evidence="1">The sequence shown here is derived from an EMBL/GenBank/DDBJ whole genome shotgun (WGS) entry which is preliminary data.</text>
</comment>
<name>A0A9P4NMI8_9PEZI</name>
<keyword evidence="2" id="KW-1185">Reference proteome</keyword>
<dbReference type="AlphaFoldDB" id="A0A9P4NMI8"/>
<evidence type="ECO:0008006" key="3">
    <source>
        <dbReference type="Google" id="ProtNLM"/>
    </source>
</evidence>
<evidence type="ECO:0000313" key="1">
    <source>
        <dbReference type="EMBL" id="KAF2427397.1"/>
    </source>
</evidence>
<sequence>MPNLHNIPSELQYMILSLLESLPNLRRATMVCTDLYAAFHSDKARILAAIGDDGPATENPYFISLTQEGRFLVVETWINVLDSWNTSREHGARGSRFLKQEAIDAFQDLNDEDTFSAQKLFDIAGEVYVNPSISFRYFVEELLVPAHARGKLSELTSEELTTLRLWKRFTSIGKDNLKVSDDSFGDLIFLMRQTWNDLEEQITGNLTFELALHCYAVDEGTIARFNYTDDDMTDEAAIANAAITHYKEREFYEFLATHEACNVQSLRQLVSRSPVMRISWL</sequence>
<dbReference type="EMBL" id="MU007060">
    <property type="protein sequence ID" value="KAF2427397.1"/>
    <property type="molecule type" value="Genomic_DNA"/>
</dbReference>
<proteinExistence type="predicted"/>